<dbReference type="AlphaFoldDB" id="A0A7S4B4T5"/>
<dbReference type="Pfam" id="PF00487">
    <property type="entry name" value="FA_desaturase"/>
    <property type="match status" value="1"/>
</dbReference>
<keyword evidence="3" id="KW-0408">Iron</keyword>
<accession>A0A7S4B4T5</accession>
<sequence>MGKGGESAKRAADEGPINVYLHGKVVDVTRFIHKHPGGAKALRIFQNRDATEQFEMYHSPAAHKMLQAMQKEAPDAPADSGVATTEVGKDFAALTKHMHDLGYFKPDFFDETFKLALTIIPGIIGARLLHTGMPLLGAFLIGFSFYLSGWTSHDYLHHSVFKGTTKQLVHWNNAVGYLLGPLWQGYAVEWWRARHNTHHLVTNEDGNDPDIQTAPVFIYVRNNPKIAKALNAVQRWQQYYYVPTMAVLDLYWRFESVQYLAMRPFRKNIASWSLLAVHYAVLFYVFQDKLPYLALMSLVRGFLTGIVVFATHYGEDILDGGDHKMTLVEQTARTSRNITGGYIMNILTGYISLQTEHHLWPMMPTAHLSKAQTLTRSFFKKHGFEYRESNLIACVGYNIRALRYAHLL</sequence>
<dbReference type="PIRSF" id="PIRSF015921">
    <property type="entry name" value="FA_sphinglp_des"/>
    <property type="match status" value="1"/>
</dbReference>
<dbReference type="PROSITE" id="PS50255">
    <property type="entry name" value="CYTOCHROME_B5_2"/>
    <property type="match status" value="1"/>
</dbReference>
<dbReference type="GO" id="GO:0046872">
    <property type="term" value="F:metal ion binding"/>
    <property type="evidence" value="ECO:0007669"/>
    <property type="project" value="UniProtKB-KW"/>
</dbReference>
<evidence type="ECO:0000256" key="1">
    <source>
        <dbReference type="ARBA" id="ARBA00022617"/>
    </source>
</evidence>
<keyword evidence="1" id="KW-0349">Heme</keyword>
<evidence type="ECO:0000256" key="4">
    <source>
        <dbReference type="SAM" id="Phobius"/>
    </source>
</evidence>
<dbReference type="GO" id="GO:0006636">
    <property type="term" value="P:unsaturated fatty acid biosynthetic process"/>
    <property type="evidence" value="ECO:0007669"/>
    <property type="project" value="UniProtKB-ARBA"/>
</dbReference>
<evidence type="ECO:0000313" key="6">
    <source>
        <dbReference type="EMBL" id="CAE0752872.1"/>
    </source>
</evidence>
<reference evidence="6" key="1">
    <citation type="submission" date="2021-01" db="EMBL/GenBank/DDBJ databases">
        <authorList>
            <person name="Corre E."/>
            <person name="Pelletier E."/>
            <person name="Niang G."/>
            <person name="Scheremetjew M."/>
            <person name="Finn R."/>
            <person name="Kale V."/>
            <person name="Holt S."/>
            <person name="Cochrane G."/>
            <person name="Meng A."/>
            <person name="Brown T."/>
            <person name="Cohen L."/>
        </authorList>
    </citation>
    <scope>NUCLEOTIDE SEQUENCE</scope>
    <source>
        <strain evidence="6">CCMP645</strain>
    </source>
</reference>
<dbReference type="GO" id="GO:0020037">
    <property type="term" value="F:heme binding"/>
    <property type="evidence" value="ECO:0007669"/>
    <property type="project" value="InterPro"/>
</dbReference>
<keyword evidence="4" id="KW-0472">Membrane</keyword>
<dbReference type="GO" id="GO:0016020">
    <property type="term" value="C:membrane"/>
    <property type="evidence" value="ECO:0007669"/>
    <property type="project" value="TreeGrafter"/>
</dbReference>
<dbReference type="PANTHER" id="PTHR19353">
    <property type="entry name" value="FATTY ACID DESATURASE 2"/>
    <property type="match status" value="1"/>
</dbReference>
<protein>
    <recommendedName>
        <fullName evidence="5">Cytochrome b5 heme-binding domain-containing protein</fullName>
    </recommendedName>
</protein>
<feature type="transmembrane region" description="Helical" evidence="4">
    <location>
        <begin position="292"/>
        <end position="314"/>
    </location>
</feature>
<dbReference type="GO" id="GO:0016717">
    <property type="term" value="F:oxidoreductase activity, acting on paired donors, with oxidation of a pair of donors resulting in the reduction of molecular oxygen to two molecules of water"/>
    <property type="evidence" value="ECO:0007669"/>
    <property type="project" value="TreeGrafter"/>
</dbReference>
<dbReference type="SUPFAM" id="SSF55856">
    <property type="entry name" value="Cytochrome b5-like heme/steroid binding domain"/>
    <property type="match status" value="1"/>
</dbReference>
<dbReference type="InterPro" id="IPR005804">
    <property type="entry name" value="FA_desaturase_dom"/>
</dbReference>
<organism evidence="6">
    <name type="scientific">Chrysotila carterae</name>
    <name type="common">Marine alga</name>
    <name type="synonym">Syracosphaera carterae</name>
    <dbReference type="NCBI Taxonomy" id="13221"/>
    <lineage>
        <taxon>Eukaryota</taxon>
        <taxon>Haptista</taxon>
        <taxon>Haptophyta</taxon>
        <taxon>Prymnesiophyceae</taxon>
        <taxon>Isochrysidales</taxon>
        <taxon>Isochrysidaceae</taxon>
        <taxon>Chrysotila</taxon>
    </lineage>
</organism>
<feature type="transmembrane region" description="Helical" evidence="4">
    <location>
        <begin position="269"/>
        <end position="286"/>
    </location>
</feature>
<dbReference type="InterPro" id="IPR018506">
    <property type="entry name" value="Cyt_B5_heme-BS"/>
</dbReference>
<evidence type="ECO:0000256" key="2">
    <source>
        <dbReference type="ARBA" id="ARBA00022723"/>
    </source>
</evidence>
<dbReference type="EMBL" id="HBIZ01009316">
    <property type="protein sequence ID" value="CAE0752872.1"/>
    <property type="molecule type" value="Transcribed_RNA"/>
</dbReference>
<dbReference type="Pfam" id="PF00173">
    <property type="entry name" value="Cyt-b5"/>
    <property type="match status" value="1"/>
</dbReference>
<dbReference type="CDD" id="cd03506">
    <property type="entry name" value="Delta6-FADS-like"/>
    <property type="match status" value="1"/>
</dbReference>
<evidence type="ECO:0000256" key="3">
    <source>
        <dbReference type="ARBA" id="ARBA00023004"/>
    </source>
</evidence>
<keyword evidence="2" id="KW-0479">Metal-binding</keyword>
<gene>
    <name evidence="6" type="ORF">PCAR00345_LOCUS5459</name>
</gene>
<dbReference type="InterPro" id="IPR012171">
    <property type="entry name" value="Fatty_acid_desaturase"/>
</dbReference>
<evidence type="ECO:0000259" key="5">
    <source>
        <dbReference type="PROSITE" id="PS50255"/>
    </source>
</evidence>
<name>A0A7S4B4T5_CHRCT</name>
<dbReference type="PROSITE" id="PS00191">
    <property type="entry name" value="CYTOCHROME_B5_1"/>
    <property type="match status" value="1"/>
</dbReference>
<proteinExistence type="predicted"/>
<dbReference type="Gene3D" id="3.10.120.10">
    <property type="entry name" value="Cytochrome b5-like heme/steroid binding domain"/>
    <property type="match status" value="1"/>
</dbReference>
<dbReference type="InterPro" id="IPR001199">
    <property type="entry name" value="Cyt_B5-like_heme/steroid-bd"/>
</dbReference>
<dbReference type="GO" id="GO:0042759">
    <property type="term" value="P:long-chain fatty acid biosynthetic process"/>
    <property type="evidence" value="ECO:0007669"/>
    <property type="project" value="UniProtKB-ARBA"/>
</dbReference>
<keyword evidence="4" id="KW-1133">Transmembrane helix</keyword>
<dbReference type="InterPro" id="IPR036400">
    <property type="entry name" value="Cyt_B5-like_heme/steroid_sf"/>
</dbReference>
<keyword evidence="4" id="KW-0812">Transmembrane</keyword>
<feature type="domain" description="Cytochrome b5 heme-binding" evidence="5">
    <location>
        <begin position="19"/>
        <end position="70"/>
    </location>
</feature>
<dbReference type="PANTHER" id="PTHR19353:SF19">
    <property type="entry name" value="DELTA(5) FATTY ACID DESATURASE C-RELATED"/>
    <property type="match status" value="1"/>
</dbReference>